<reference evidence="4" key="1">
    <citation type="journal article" date="2019" name="Int. J. Syst. Evol. Microbiol.">
        <title>The Global Catalogue of Microorganisms (GCM) 10K type strain sequencing project: providing services to taxonomists for standard genome sequencing and annotation.</title>
        <authorList>
            <consortium name="The Broad Institute Genomics Platform"/>
            <consortium name="The Broad Institute Genome Sequencing Center for Infectious Disease"/>
            <person name="Wu L."/>
            <person name="Ma J."/>
        </authorList>
    </citation>
    <scope>NUCLEOTIDE SEQUENCE [LARGE SCALE GENOMIC DNA]</scope>
    <source>
        <strain evidence="4">NBRC 108565</strain>
    </source>
</reference>
<feature type="domain" description="Glycosyl hydrolase family 13 catalytic" evidence="2">
    <location>
        <begin position="14"/>
        <end position="733"/>
    </location>
</feature>
<evidence type="ECO:0000313" key="3">
    <source>
        <dbReference type="EMBL" id="BDZ43407.1"/>
    </source>
</evidence>
<dbReference type="CDD" id="cd11336">
    <property type="entry name" value="AmyAc_MTSase"/>
    <property type="match status" value="1"/>
</dbReference>
<dbReference type="Pfam" id="PF00128">
    <property type="entry name" value="Alpha-amylase"/>
    <property type="match status" value="1"/>
</dbReference>
<dbReference type="InterPro" id="IPR006047">
    <property type="entry name" value="GH13_cat_dom"/>
</dbReference>
<evidence type="ECO:0000313" key="4">
    <source>
        <dbReference type="Proteomes" id="UP001321475"/>
    </source>
</evidence>
<evidence type="ECO:0000259" key="2">
    <source>
        <dbReference type="SMART" id="SM00642"/>
    </source>
</evidence>
<gene>
    <name evidence="3" type="ORF">GCM10025865_27060</name>
</gene>
<dbReference type="RefSeq" id="WP_286217657.1">
    <property type="nucleotide sequence ID" value="NZ_AP027729.1"/>
</dbReference>
<dbReference type="SMART" id="SM00642">
    <property type="entry name" value="Aamy"/>
    <property type="match status" value="1"/>
</dbReference>
<dbReference type="PANTHER" id="PTHR10357:SF216">
    <property type="entry name" value="MALTOOLIGOSYL TREHALOSE SYNTHASE-RELATED"/>
    <property type="match status" value="1"/>
</dbReference>
<keyword evidence="4" id="KW-1185">Reference proteome</keyword>
<name>A0ABM8G5E6_9CELL</name>
<evidence type="ECO:0000256" key="1">
    <source>
        <dbReference type="SAM" id="MobiDB-lite"/>
    </source>
</evidence>
<dbReference type="SUPFAM" id="SSF51445">
    <property type="entry name" value="(Trans)glycosidases"/>
    <property type="match status" value="1"/>
</dbReference>
<dbReference type="InterPro" id="IPR012767">
    <property type="entry name" value="Trehalose_TreY"/>
</dbReference>
<dbReference type="Gene3D" id="1.10.10.470">
    <property type="entry name" value="Maltooligosyl trehalose synthase, domain 4"/>
    <property type="match status" value="1"/>
</dbReference>
<accession>A0ABM8G5E6</accession>
<dbReference type="InterPro" id="IPR017853">
    <property type="entry name" value="GH"/>
</dbReference>
<organism evidence="3 4">
    <name type="scientific">Paraoerskovia sediminicola</name>
    <dbReference type="NCBI Taxonomy" id="1138587"/>
    <lineage>
        <taxon>Bacteria</taxon>
        <taxon>Bacillati</taxon>
        <taxon>Actinomycetota</taxon>
        <taxon>Actinomycetes</taxon>
        <taxon>Micrococcales</taxon>
        <taxon>Cellulomonadaceae</taxon>
        <taxon>Paraoerskovia</taxon>
    </lineage>
</organism>
<dbReference type="InterPro" id="IPR013797">
    <property type="entry name" value="Maltooligo_trehalose_synth_4"/>
</dbReference>
<feature type="region of interest" description="Disordered" evidence="1">
    <location>
        <begin position="852"/>
        <end position="875"/>
    </location>
</feature>
<proteinExistence type="predicted"/>
<protein>
    <submittedName>
        <fullName evidence="3">Malto-oligosyltrehalose synthase</fullName>
    </submittedName>
</protein>
<sequence length="875" mass="94606">MSDRRRPAPGRPYPTSTYRLQLSADLTFDDAAAQVPYLASLGVTHLYLSPILQAAPGSTHGYDVVDHSHISAALGGRAGLERLSAAARGAGLGLVVDVVPNHMAVPTPVWHNRALWSVLAEGAESRYAHWFDVDWSGGEGAVLMPVLGARIGDVLASGELTVEEMAVPVASDGERLVDDAAQAAHGTTTVLRYYDHVFPVRAGTEDLPLAELVERQHYRLAFWRVADEELNYRRFFDVGTLAAIRVEDERVFAATHAVLLDLIADGTVDGLRIDHPDGLADPGQYLDRLEEATGGAWVVVEKILAGEEKLPPDWATVGTTGYEGMWRLQSLFVDAAGRAALASVAEELTGQGPGGLAALIERSKQEIVDGPLDAEVHRLSDLATDICREDPRLRDHTWRGIEECLRALLVAFDRYRSCVVPGEPSRREPVEVTLEAAAKARAALPDTRHETLDVVVDLLLGHEVGSAGRTREARRDELIVRFQQVCGAVMAKGVEDTTFYRWTELTSLCEVGGEPDRFALALHEWHAFAHRQRTHTPLGLTSTSTHDTKRGEDTRAAIGVLSEFGDEWVRTIAAARTASAGYRGALVDGHAENLLWQTVAGTWVPDGTTPGPISPERLVDYLTKALREAKLRTAWTAVDEPYERAVADLARGALADPAILEIFGGWAERHLEPLRAAALGTKLVQLTMPGVADVYQGSETYGPTLVDPDNRRPADVEALADRLERLDGGEGARSLGSQKLLVTSRALRLRRELPAAFVGEDAGYDPVPTSSTCAVAFARTIDHVPAAVTVVTRLAGTVERFGGWAGHTLALPQGSGEGRWVDRLTGRSFPAGPVPIAEVFEDLPVALLVHEPTETDTTTGTTTSTDVETETSHGR</sequence>
<feature type="compositionally biased region" description="Low complexity" evidence="1">
    <location>
        <begin position="855"/>
        <end position="866"/>
    </location>
</feature>
<dbReference type="NCBIfam" id="TIGR02401">
    <property type="entry name" value="trehalose_TreY"/>
    <property type="match status" value="1"/>
</dbReference>
<dbReference type="PANTHER" id="PTHR10357">
    <property type="entry name" value="ALPHA-AMYLASE FAMILY MEMBER"/>
    <property type="match status" value="1"/>
</dbReference>
<dbReference type="Proteomes" id="UP001321475">
    <property type="component" value="Chromosome"/>
</dbReference>
<dbReference type="Gene3D" id="3.20.20.80">
    <property type="entry name" value="Glycosidases"/>
    <property type="match status" value="3"/>
</dbReference>
<dbReference type="EMBL" id="AP027729">
    <property type="protein sequence ID" value="BDZ43407.1"/>
    <property type="molecule type" value="Genomic_DNA"/>
</dbReference>